<evidence type="ECO:0000313" key="1">
    <source>
        <dbReference type="EMBL" id="KAK1121504.1"/>
    </source>
</evidence>
<dbReference type="Proteomes" id="UP001177670">
    <property type="component" value="Unassembled WGS sequence"/>
</dbReference>
<protein>
    <submittedName>
        <fullName evidence="1">Uncharacterized protein</fullName>
    </submittedName>
</protein>
<name>A0AA40FMD2_9HYME</name>
<evidence type="ECO:0000313" key="2">
    <source>
        <dbReference type="Proteomes" id="UP001177670"/>
    </source>
</evidence>
<keyword evidence="2" id="KW-1185">Reference proteome</keyword>
<accession>A0AA40FMD2</accession>
<gene>
    <name evidence="1" type="ORF">K0M31_010307</name>
</gene>
<comment type="caution">
    <text evidence="1">The sequence shown here is derived from an EMBL/GenBank/DDBJ whole genome shotgun (WGS) entry which is preliminary data.</text>
</comment>
<dbReference type="AlphaFoldDB" id="A0AA40FMD2"/>
<sequence length="145" mass="16185">MGRKVMSWIDRACSLIYPEYIILTVFEAQSAAGTTIMTGSRPFELIDADPERIVRPFTIAKRSTGDAADAMTPSFLGKSRTFVVLASLRCPLMRLVGIERASFVIHLTIKLFTACLEIERAWPLAWESKRITLEIFAANSSDRGL</sequence>
<organism evidence="1 2">
    <name type="scientific">Melipona bicolor</name>
    <dbReference type="NCBI Taxonomy" id="60889"/>
    <lineage>
        <taxon>Eukaryota</taxon>
        <taxon>Metazoa</taxon>
        <taxon>Ecdysozoa</taxon>
        <taxon>Arthropoda</taxon>
        <taxon>Hexapoda</taxon>
        <taxon>Insecta</taxon>
        <taxon>Pterygota</taxon>
        <taxon>Neoptera</taxon>
        <taxon>Endopterygota</taxon>
        <taxon>Hymenoptera</taxon>
        <taxon>Apocrita</taxon>
        <taxon>Aculeata</taxon>
        <taxon>Apoidea</taxon>
        <taxon>Anthophila</taxon>
        <taxon>Apidae</taxon>
        <taxon>Melipona</taxon>
    </lineage>
</organism>
<proteinExistence type="predicted"/>
<reference evidence="1" key="1">
    <citation type="submission" date="2021-10" db="EMBL/GenBank/DDBJ databases">
        <title>Melipona bicolor Genome sequencing and assembly.</title>
        <authorList>
            <person name="Araujo N.S."/>
            <person name="Arias M.C."/>
        </authorList>
    </citation>
    <scope>NUCLEOTIDE SEQUENCE</scope>
    <source>
        <strain evidence="1">USP_2M_L1-L4_2017</strain>
        <tissue evidence="1">Whole body</tissue>
    </source>
</reference>
<dbReference type="EMBL" id="JAHYIQ010000026">
    <property type="protein sequence ID" value="KAK1121504.1"/>
    <property type="molecule type" value="Genomic_DNA"/>
</dbReference>